<keyword evidence="2" id="KW-1185">Reference proteome</keyword>
<name>A0ACC2WEK3_9TREE</name>
<sequence>MKASTTLSILTLAAVASAAKTFSLVTIRSGSNLQYASVYNKDDKVYLGSGDSISFVLNDDGSLTDKKTGKQVSASNKLIVEGTQKDTKFGISNEHLTYGGKEVFVACPGAGNTYQLALDGGCSNSVGVALSVQGLQDSGSKPTTVTTSTKPKPTAKPTTAAPPKATNQPAPPAASKKDFGLVAIRSGTKFQHNAIKKVASHPHVFSVGGTEGEDLKLTLNADGTLVDQNGRGIIIRPSGEFGDVSPWGDEASTKGFAIKDSNLVLNGKQDWKACPSGENKFSLAVNDCTGGTGIALLVV</sequence>
<accession>A0ACC2WEK3</accession>
<gene>
    <name evidence="1" type="ORF">QFC19_002240</name>
</gene>
<organism evidence="1 2">
    <name type="scientific">Naganishia cerealis</name>
    <dbReference type="NCBI Taxonomy" id="610337"/>
    <lineage>
        <taxon>Eukaryota</taxon>
        <taxon>Fungi</taxon>
        <taxon>Dikarya</taxon>
        <taxon>Basidiomycota</taxon>
        <taxon>Agaricomycotina</taxon>
        <taxon>Tremellomycetes</taxon>
        <taxon>Filobasidiales</taxon>
        <taxon>Filobasidiaceae</taxon>
        <taxon>Naganishia</taxon>
    </lineage>
</organism>
<comment type="caution">
    <text evidence="1">The sequence shown here is derived from an EMBL/GenBank/DDBJ whole genome shotgun (WGS) entry which is preliminary data.</text>
</comment>
<dbReference type="EMBL" id="JASBWR010000018">
    <property type="protein sequence ID" value="KAJ9109486.1"/>
    <property type="molecule type" value="Genomic_DNA"/>
</dbReference>
<dbReference type="Proteomes" id="UP001241377">
    <property type="component" value="Unassembled WGS sequence"/>
</dbReference>
<evidence type="ECO:0000313" key="2">
    <source>
        <dbReference type="Proteomes" id="UP001241377"/>
    </source>
</evidence>
<reference evidence="1" key="1">
    <citation type="submission" date="2023-04" db="EMBL/GenBank/DDBJ databases">
        <title>Draft Genome sequencing of Naganishia species isolated from polar environments using Oxford Nanopore Technology.</title>
        <authorList>
            <person name="Leo P."/>
            <person name="Venkateswaran K."/>
        </authorList>
    </citation>
    <scope>NUCLEOTIDE SEQUENCE</scope>
    <source>
        <strain evidence="1">MNA-CCFEE 5261</strain>
    </source>
</reference>
<proteinExistence type="predicted"/>
<protein>
    <submittedName>
        <fullName evidence="1">Uncharacterized protein</fullName>
    </submittedName>
</protein>
<evidence type="ECO:0000313" key="1">
    <source>
        <dbReference type="EMBL" id="KAJ9109486.1"/>
    </source>
</evidence>